<keyword evidence="4" id="KW-1185">Reference proteome</keyword>
<protein>
    <recommendedName>
        <fullName evidence="5">Transmembrane protein 26</fullName>
    </recommendedName>
</protein>
<feature type="transmembrane region" description="Helical" evidence="2">
    <location>
        <begin position="192"/>
        <end position="216"/>
    </location>
</feature>
<dbReference type="PANTHER" id="PTHR22168">
    <property type="entry name" value="TMEM26 PROTEIN"/>
    <property type="match status" value="1"/>
</dbReference>
<feature type="transmembrane region" description="Helical" evidence="2">
    <location>
        <begin position="36"/>
        <end position="53"/>
    </location>
</feature>
<name>A0AAW1THK2_9CUCU</name>
<feature type="transmembrane region" description="Helical" evidence="2">
    <location>
        <begin position="133"/>
        <end position="152"/>
    </location>
</feature>
<feature type="transmembrane region" description="Helical" evidence="2">
    <location>
        <begin position="164"/>
        <end position="180"/>
    </location>
</feature>
<evidence type="ECO:0000256" key="1">
    <source>
        <dbReference type="SAM" id="MobiDB-lite"/>
    </source>
</evidence>
<evidence type="ECO:0000256" key="2">
    <source>
        <dbReference type="SAM" id="Phobius"/>
    </source>
</evidence>
<reference evidence="3 4" key="1">
    <citation type="submission" date="2023-03" db="EMBL/GenBank/DDBJ databases">
        <title>Genome insight into feeding habits of ladybird beetles.</title>
        <authorList>
            <person name="Li H.-S."/>
            <person name="Huang Y.-H."/>
            <person name="Pang H."/>
        </authorList>
    </citation>
    <scope>NUCLEOTIDE SEQUENCE [LARGE SCALE GENOMIC DNA]</scope>
    <source>
        <strain evidence="3">SYSU_2023b</strain>
        <tissue evidence="3">Whole body</tissue>
    </source>
</reference>
<feature type="compositionally biased region" description="Basic and acidic residues" evidence="1">
    <location>
        <begin position="330"/>
        <end position="342"/>
    </location>
</feature>
<proteinExistence type="predicted"/>
<accession>A0AAW1THK2</accession>
<comment type="caution">
    <text evidence="3">The sequence shown here is derived from an EMBL/GenBank/DDBJ whole genome shotgun (WGS) entry which is preliminary data.</text>
</comment>
<evidence type="ECO:0008006" key="5">
    <source>
        <dbReference type="Google" id="ProtNLM"/>
    </source>
</evidence>
<evidence type="ECO:0000313" key="4">
    <source>
        <dbReference type="Proteomes" id="UP001431783"/>
    </source>
</evidence>
<feature type="compositionally biased region" description="Polar residues" evidence="1">
    <location>
        <begin position="366"/>
        <end position="375"/>
    </location>
</feature>
<feature type="compositionally biased region" description="Basic and acidic residues" evidence="1">
    <location>
        <begin position="391"/>
        <end position="409"/>
    </location>
</feature>
<dbReference type="InterPro" id="IPR019169">
    <property type="entry name" value="Transmembrane_26"/>
</dbReference>
<gene>
    <name evidence="3" type="ORF">WA026_003477</name>
</gene>
<keyword evidence="2" id="KW-1133">Transmembrane helix</keyword>
<feature type="transmembrane region" description="Helical" evidence="2">
    <location>
        <begin position="65"/>
        <end position="84"/>
    </location>
</feature>
<feature type="compositionally biased region" description="Low complexity" evidence="1">
    <location>
        <begin position="450"/>
        <end position="461"/>
    </location>
</feature>
<dbReference type="Pfam" id="PF09772">
    <property type="entry name" value="Tmem26"/>
    <property type="match status" value="1"/>
</dbReference>
<keyword evidence="2" id="KW-0472">Membrane</keyword>
<feature type="transmembrane region" description="Helical" evidence="2">
    <location>
        <begin position="12"/>
        <end position="30"/>
    </location>
</feature>
<keyword evidence="2" id="KW-0812">Transmembrane</keyword>
<organism evidence="3 4">
    <name type="scientific">Henosepilachna vigintioctopunctata</name>
    <dbReference type="NCBI Taxonomy" id="420089"/>
    <lineage>
        <taxon>Eukaryota</taxon>
        <taxon>Metazoa</taxon>
        <taxon>Ecdysozoa</taxon>
        <taxon>Arthropoda</taxon>
        <taxon>Hexapoda</taxon>
        <taxon>Insecta</taxon>
        <taxon>Pterygota</taxon>
        <taxon>Neoptera</taxon>
        <taxon>Endopterygota</taxon>
        <taxon>Coleoptera</taxon>
        <taxon>Polyphaga</taxon>
        <taxon>Cucujiformia</taxon>
        <taxon>Coccinelloidea</taxon>
        <taxon>Coccinellidae</taxon>
        <taxon>Epilachninae</taxon>
        <taxon>Epilachnini</taxon>
        <taxon>Henosepilachna</taxon>
    </lineage>
</organism>
<evidence type="ECO:0000313" key="3">
    <source>
        <dbReference type="EMBL" id="KAK9869741.1"/>
    </source>
</evidence>
<dbReference type="AlphaFoldDB" id="A0AAW1THK2"/>
<dbReference type="PANTHER" id="PTHR22168:SF8">
    <property type="entry name" value="TRANSMEMBRANE PROTEIN 26"/>
    <property type="match status" value="1"/>
</dbReference>
<dbReference type="EMBL" id="JARQZJ010000001">
    <property type="protein sequence ID" value="KAK9869741.1"/>
    <property type="molecule type" value="Genomic_DNA"/>
</dbReference>
<feature type="region of interest" description="Disordered" evidence="1">
    <location>
        <begin position="327"/>
        <end position="461"/>
    </location>
</feature>
<dbReference type="Proteomes" id="UP001431783">
    <property type="component" value="Unassembled WGS sequence"/>
</dbReference>
<sequence>MAKILATVKAIITRLVFAIHGLIGIWQVTIFKKNSFYWYLSSPILLLFFEGLFTLTIKENQEWKWFCPSVFLYLASIVPAIWLLELDKVDRRLRIKEETFNLTASAGENFKELNNLMGVQIKLPEIALSTETWITLIEQFLMLILIIGRWLLPKGDLTRDQLSQLLLVYIGTAADIIEFFDSFKDDKIASEPILVLLTLGIWSWSLMQFTVVLTATKSRKSRLTTTGSSSKEAKSCCTIDVWGIAINITLQDAPFLVFRLLLITHFEIISYMNVFFTCKNTLVILLQLYRLYVVNSENKKKLAKRKRFELTNISIISKGDMYSTRKKKLDQKQKKALQHSDEYESFSEEEVKQKKPKTKNHRKDTGYSTGSSHSSNHYRQKHSVKQPSRQDSNKKRSDKQNETKSSDSRSKRRFSTQSTLSEESDLDLSLPVTPVKKHKHKNEELEKRSTAPISTSHSSSE</sequence>